<evidence type="ECO:0000259" key="4">
    <source>
        <dbReference type="SMART" id="SM00479"/>
    </source>
</evidence>
<dbReference type="SMART" id="SM00479">
    <property type="entry name" value="EXOIII"/>
    <property type="match status" value="1"/>
</dbReference>
<dbReference type="GO" id="GO:0000175">
    <property type="term" value="F:3'-5'-RNA exonuclease activity"/>
    <property type="evidence" value="ECO:0007669"/>
    <property type="project" value="InterPro"/>
</dbReference>
<dbReference type="GO" id="GO:0006259">
    <property type="term" value="P:DNA metabolic process"/>
    <property type="evidence" value="ECO:0007669"/>
    <property type="project" value="UniProtKB-ARBA"/>
</dbReference>
<dbReference type="InterPro" id="IPR013520">
    <property type="entry name" value="Ribonucl_H"/>
</dbReference>
<dbReference type="RefSeq" id="WP_089753865.1">
    <property type="nucleotide sequence ID" value="NZ_FNKL01000001.1"/>
</dbReference>
<evidence type="ECO:0000256" key="3">
    <source>
        <dbReference type="ARBA" id="ARBA00022839"/>
    </source>
</evidence>
<dbReference type="InterPro" id="IPR036397">
    <property type="entry name" value="RNaseH_sf"/>
</dbReference>
<name>A0A1H0YMS0_9FLAO</name>
<organism evidence="5 6">
    <name type="scientific">Chryseobacterium soldanellicola</name>
    <dbReference type="NCBI Taxonomy" id="311333"/>
    <lineage>
        <taxon>Bacteria</taxon>
        <taxon>Pseudomonadati</taxon>
        <taxon>Bacteroidota</taxon>
        <taxon>Flavobacteriia</taxon>
        <taxon>Flavobacteriales</taxon>
        <taxon>Weeksellaceae</taxon>
        <taxon>Chryseobacterium group</taxon>
        <taxon>Chryseobacterium</taxon>
    </lineage>
</organism>
<dbReference type="InterPro" id="IPR047201">
    <property type="entry name" value="ERI-1_3'hExo-like"/>
</dbReference>
<feature type="domain" description="Exonuclease" evidence="4">
    <location>
        <begin position="6"/>
        <end position="185"/>
    </location>
</feature>
<accession>A0A1H0YMS0</accession>
<dbReference type="EMBL" id="FNKL01000001">
    <property type="protein sequence ID" value="SDQ16464.1"/>
    <property type="molecule type" value="Genomic_DNA"/>
</dbReference>
<proteinExistence type="predicted"/>
<sequence length="186" mass="21025">MKTTDKILIIDLEATCWNDRPPKGQESEIIEIGVCIMDAKTGKISQNEGILVKPQSSKVSPFCTELTSITQKMLDDDGILLEDALDILRAEYDSEELTWASYGNYDVNMLQNQARKFNIDYPLSDDHINVKTLFGELHPGVRKSVGMARALSELNLKLEGTHHRGVDDVKNIAKILHWCLKTDFLY</sequence>
<dbReference type="PANTHER" id="PTHR23044:SF61">
    <property type="entry name" value="3'-5' EXORIBONUCLEASE 1-RELATED"/>
    <property type="match status" value="1"/>
</dbReference>
<evidence type="ECO:0000256" key="2">
    <source>
        <dbReference type="ARBA" id="ARBA00022801"/>
    </source>
</evidence>
<evidence type="ECO:0000313" key="6">
    <source>
        <dbReference type="Proteomes" id="UP000199627"/>
    </source>
</evidence>
<dbReference type="PANTHER" id="PTHR23044">
    <property type="entry name" value="3'-5' EXONUCLEASE ERI1-RELATED"/>
    <property type="match status" value="1"/>
</dbReference>
<dbReference type="STRING" id="311333.SAMN05421664_0826"/>
<keyword evidence="2" id="KW-0378">Hydrolase</keyword>
<dbReference type="InterPro" id="IPR012337">
    <property type="entry name" value="RNaseH-like_sf"/>
</dbReference>
<protein>
    <submittedName>
        <fullName evidence="5">Inhibitor of the KinA pathway to sporulation, predicted exonuclease</fullName>
    </submittedName>
</protein>
<keyword evidence="3 5" id="KW-0269">Exonuclease</keyword>
<keyword evidence="1" id="KW-0540">Nuclease</keyword>
<dbReference type="Proteomes" id="UP000199627">
    <property type="component" value="Unassembled WGS sequence"/>
</dbReference>
<evidence type="ECO:0000313" key="5">
    <source>
        <dbReference type="EMBL" id="SDQ16464.1"/>
    </source>
</evidence>
<evidence type="ECO:0000256" key="1">
    <source>
        <dbReference type="ARBA" id="ARBA00022722"/>
    </source>
</evidence>
<reference evidence="6" key="1">
    <citation type="submission" date="2016-10" db="EMBL/GenBank/DDBJ databases">
        <authorList>
            <person name="Varghese N."/>
            <person name="Submissions S."/>
        </authorList>
    </citation>
    <scope>NUCLEOTIDE SEQUENCE [LARGE SCALE GENOMIC DNA]</scope>
    <source>
        <strain evidence="6">DSM 17072</strain>
    </source>
</reference>
<dbReference type="CDD" id="cd06133">
    <property type="entry name" value="ERI-1_3'hExo_like"/>
    <property type="match status" value="1"/>
</dbReference>
<dbReference type="Gene3D" id="3.30.420.10">
    <property type="entry name" value="Ribonuclease H-like superfamily/Ribonuclease H"/>
    <property type="match status" value="1"/>
</dbReference>
<gene>
    <name evidence="5" type="ORF">SAMN05421664_0826</name>
</gene>
<dbReference type="SUPFAM" id="SSF53098">
    <property type="entry name" value="Ribonuclease H-like"/>
    <property type="match status" value="1"/>
</dbReference>
<dbReference type="AlphaFoldDB" id="A0A1H0YMS0"/>
<dbReference type="Pfam" id="PF00929">
    <property type="entry name" value="RNase_T"/>
    <property type="match status" value="1"/>
</dbReference>
<dbReference type="GO" id="GO:0003676">
    <property type="term" value="F:nucleic acid binding"/>
    <property type="evidence" value="ECO:0007669"/>
    <property type="project" value="InterPro"/>
</dbReference>
<keyword evidence="6" id="KW-1185">Reference proteome</keyword>
<dbReference type="OrthoDB" id="159416at2"/>
<dbReference type="InterPro" id="IPR051274">
    <property type="entry name" value="3-5_Exoribonuclease"/>
</dbReference>